<evidence type="ECO:0000256" key="2">
    <source>
        <dbReference type="ARBA" id="ARBA00022630"/>
    </source>
</evidence>
<dbReference type="PROSITE" id="PS51349">
    <property type="entry name" value="FMN_HYDROXY_ACID_DH_2"/>
    <property type="match status" value="1"/>
</dbReference>
<dbReference type="CDD" id="cd02809">
    <property type="entry name" value="alpha_hydroxyacid_oxid_FMN"/>
    <property type="match status" value="1"/>
</dbReference>
<sequence length="403" mass="42766">MASLASAFNIADMAALAGRALPLPIRDYLEGGAEDEWTLARNRAVFDEWVLAQHTLVDVSNVDAGTDLLGYPSAMPLMLSPTGMSQLFHSSGEAAVARAAAAAGVPYGLSTMATTSIEAIAATGANRYFQLYLFRDRGLTKALLERAAENSYGALCLTVDTAIAGNRERDLRSGMIMPPRFTLGSLMSFATHPRWSFGALKNRTFQLANVVEHVGDIGSAGTSVIDYVNAQFDRSATWKDVEWLRSQWSGKLVIKGAMMPGDCARAVACGVDAIMVSNHGGRQLDTAATPIDYLPAIRDRIQNSVELIADGGVRRGTDVLKAIALGADGCSVGRPYLYGLAAGGEAGVARVLAIFRAEIERDMGLMGRTRIADISAEDVDHISQFCAKPGSAGAAVKPHRTAP</sequence>
<keyword evidence="2 7" id="KW-0285">Flavoprotein</keyword>
<feature type="binding site" evidence="7">
    <location>
        <begin position="81"/>
        <end position="83"/>
    </location>
    <ligand>
        <name>FMN</name>
        <dbReference type="ChEBI" id="CHEBI:58210"/>
    </ligand>
</feature>
<dbReference type="PIRSF" id="PIRSF000138">
    <property type="entry name" value="Al-hdrx_acd_dh"/>
    <property type="match status" value="1"/>
</dbReference>
<evidence type="ECO:0000256" key="5">
    <source>
        <dbReference type="ARBA" id="ARBA00024042"/>
    </source>
</evidence>
<dbReference type="EMBL" id="NISK01000002">
    <property type="protein sequence ID" value="OWQ97114.1"/>
    <property type="molecule type" value="Genomic_DNA"/>
</dbReference>
<feature type="binding site" evidence="7">
    <location>
        <position position="28"/>
    </location>
    <ligand>
        <name>glyoxylate</name>
        <dbReference type="ChEBI" id="CHEBI:36655"/>
    </ligand>
</feature>
<dbReference type="OrthoDB" id="9770452at2"/>
<dbReference type="GO" id="GO:0010181">
    <property type="term" value="F:FMN binding"/>
    <property type="evidence" value="ECO:0007669"/>
    <property type="project" value="InterPro"/>
</dbReference>
<dbReference type="InterPro" id="IPR037396">
    <property type="entry name" value="FMN_HAD"/>
</dbReference>
<dbReference type="InterPro" id="IPR008259">
    <property type="entry name" value="FMN_hydac_DH_AS"/>
</dbReference>
<feature type="binding site" evidence="7">
    <location>
        <position position="282"/>
    </location>
    <ligand>
        <name>glyoxylate</name>
        <dbReference type="ChEBI" id="CHEBI:36655"/>
    </ligand>
</feature>
<feature type="binding site" evidence="7">
    <location>
        <position position="110"/>
    </location>
    <ligand>
        <name>FMN</name>
        <dbReference type="ChEBI" id="CHEBI:58210"/>
    </ligand>
</feature>
<dbReference type="InterPro" id="IPR000262">
    <property type="entry name" value="FMN-dep_DH"/>
</dbReference>
<feature type="binding site" evidence="7">
    <location>
        <begin position="333"/>
        <end position="334"/>
    </location>
    <ligand>
        <name>FMN</name>
        <dbReference type="ChEBI" id="CHEBI:58210"/>
    </ligand>
</feature>
<dbReference type="PANTHER" id="PTHR10578:SF107">
    <property type="entry name" value="2-HYDROXYACID OXIDASE 1"/>
    <property type="match status" value="1"/>
</dbReference>
<dbReference type="Gene3D" id="3.20.20.70">
    <property type="entry name" value="Aldolase class I"/>
    <property type="match status" value="1"/>
</dbReference>
<evidence type="ECO:0000256" key="6">
    <source>
        <dbReference type="PIRSR" id="PIRSR000138-1"/>
    </source>
</evidence>
<feature type="binding site" evidence="7">
    <location>
        <position position="255"/>
    </location>
    <ligand>
        <name>FMN</name>
        <dbReference type="ChEBI" id="CHEBI:58210"/>
    </ligand>
</feature>
<evidence type="ECO:0000256" key="4">
    <source>
        <dbReference type="ARBA" id="ARBA00023002"/>
    </source>
</evidence>
<dbReference type="Proteomes" id="UP000197361">
    <property type="component" value="Unassembled WGS sequence"/>
</dbReference>
<dbReference type="GO" id="GO:0016614">
    <property type="term" value="F:oxidoreductase activity, acting on CH-OH group of donors"/>
    <property type="evidence" value="ECO:0007669"/>
    <property type="project" value="UniProtKB-ARBA"/>
</dbReference>
<dbReference type="RefSeq" id="WP_088440971.1">
    <property type="nucleotide sequence ID" value="NZ_BMMC01000003.1"/>
</dbReference>
<keyword evidence="10" id="KW-1185">Reference proteome</keyword>
<protein>
    <submittedName>
        <fullName evidence="9">Alpha-hydroxy-acid oxidizing enzyme</fullName>
    </submittedName>
</protein>
<dbReference type="Pfam" id="PF01070">
    <property type="entry name" value="FMN_dh"/>
    <property type="match status" value="1"/>
</dbReference>
<dbReference type="FunFam" id="3.20.20.70:FF:000029">
    <property type="entry name" value="L-lactate dehydrogenase"/>
    <property type="match status" value="1"/>
</dbReference>
<dbReference type="PROSITE" id="PS00557">
    <property type="entry name" value="FMN_HYDROXY_ACID_DH_1"/>
    <property type="match status" value="1"/>
</dbReference>
<evidence type="ECO:0000313" key="10">
    <source>
        <dbReference type="Proteomes" id="UP000197361"/>
    </source>
</evidence>
<dbReference type="AlphaFoldDB" id="A0A246JVL8"/>
<evidence type="ECO:0000259" key="8">
    <source>
        <dbReference type="PROSITE" id="PS51349"/>
    </source>
</evidence>
<proteinExistence type="inferred from homology"/>
<feature type="binding site" evidence="7">
    <location>
        <position position="132"/>
    </location>
    <ligand>
        <name>glyoxylate</name>
        <dbReference type="ChEBI" id="CHEBI:36655"/>
    </ligand>
</feature>
<evidence type="ECO:0000256" key="3">
    <source>
        <dbReference type="ARBA" id="ARBA00022643"/>
    </source>
</evidence>
<accession>A0A246JVL8</accession>
<dbReference type="InterPro" id="IPR013785">
    <property type="entry name" value="Aldolase_TIM"/>
</dbReference>
<comment type="similarity">
    <text evidence="5">Belongs to the FMN-dependent alpha-hydroxy acid dehydrogenase family.</text>
</comment>
<feature type="binding site" evidence="7">
    <location>
        <position position="279"/>
    </location>
    <ligand>
        <name>glyoxylate</name>
        <dbReference type="ChEBI" id="CHEBI:36655"/>
    </ligand>
</feature>
<evidence type="ECO:0000313" key="9">
    <source>
        <dbReference type="EMBL" id="OWQ97114.1"/>
    </source>
</evidence>
<organism evidence="9 10">
    <name type="scientific">Sphingopyxis bauzanensis</name>
    <dbReference type="NCBI Taxonomy" id="651663"/>
    <lineage>
        <taxon>Bacteria</taxon>
        <taxon>Pseudomonadati</taxon>
        <taxon>Pseudomonadota</taxon>
        <taxon>Alphaproteobacteria</taxon>
        <taxon>Sphingomonadales</taxon>
        <taxon>Sphingomonadaceae</taxon>
        <taxon>Sphingopyxis</taxon>
    </lineage>
</organism>
<feature type="domain" description="FMN hydroxy acid dehydrogenase" evidence="8">
    <location>
        <begin position="2"/>
        <end position="384"/>
    </location>
</feature>
<dbReference type="InterPro" id="IPR012133">
    <property type="entry name" value="Alpha-hydoxy_acid_DH_FMN"/>
</dbReference>
<dbReference type="SUPFAM" id="SSF51395">
    <property type="entry name" value="FMN-linked oxidoreductases"/>
    <property type="match status" value="1"/>
</dbReference>
<feature type="binding site" evidence="7">
    <location>
        <position position="277"/>
    </location>
    <ligand>
        <name>FMN</name>
        <dbReference type="ChEBI" id="CHEBI:58210"/>
    </ligand>
</feature>
<comment type="caution">
    <text evidence="9">The sequence shown here is derived from an EMBL/GenBank/DDBJ whole genome shotgun (WGS) entry which is preliminary data.</text>
</comment>
<name>A0A246JVL8_9SPHN</name>
<feature type="binding site" evidence="7">
    <location>
        <position position="130"/>
    </location>
    <ligand>
        <name>FMN</name>
        <dbReference type="ChEBI" id="CHEBI:58210"/>
    </ligand>
</feature>
<feature type="binding site" evidence="7">
    <location>
        <position position="167"/>
    </location>
    <ligand>
        <name>glyoxylate</name>
        <dbReference type="ChEBI" id="CHEBI:36655"/>
    </ligand>
</feature>
<evidence type="ECO:0000256" key="1">
    <source>
        <dbReference type="ARBA" id="ARBA00001917"/>
    </source>
</evidence>
<keyword evidence="4" id="KW-0560">Oxidoreductase</keyword>
<gene>
    <name evidence="9" type="ORF">CDQ92_08555</name>
</gene>
<comment type="cofactor">
    <cofactor evidence="1">
        <name>FMN</name>
        <dbReference type="ChEBI" id="CHEBI:58210"/>
    </cofactor>
</comment>
<feature type="active site" description="Proton acceptor" evidence="6">
    <location>
        <position position="279"/>
    </location>
</feature>
<reference evidence="9 10" key="1">
    <citation type="journal article" date="2010" name="Int. J. Syst. Evol. Microbiol.">
        <title>Sphingopyxis bauzanensis sp. nov., a psychrophilic bacterium isolated from soil.</title>
        <authorList>
            <person name="Zhang D.C."/>
            <person name="Liu H.C."/>
            <person name="Xin Y.H."/>
            <person name="Zhou Y.G."/>
            <person name="Schinner F."/>
            <person name="Margesin R."/>
        </authorList>
    </citation>
    <scope>NUCLEOTIDE SEQUENCE [LARGE SCALE GENOMIC DNA]</scope>
    <source>
        <strain evidence="9 10">DSM 22271</strain>
    </source>
</reference>
<feature type="binding site" evidence="7">
    <location>
        <position position="158"/>
    </location>
    <ligand>
        <name>FMN</name>
        <dbReference type="ChEBI" id="CHEBI:58210"/>
    </ligand>
</feature>
<keyword evidence="3 7" id="KW-0288">FMN</keyword>
<evidence type="ECO:0000256" key="7">
    <source>
        <dbReference type="PIRSR" id="PIRSR000138-2"/>
    </source>
</evidence>
<dbReference type="PANTHER" id="PTHR10578">
    <property type="entry name" value="S -2-HYDROXY-ACID OXIDASE-RELATED"/>
    <property type="match status" value="1"/>
</dbReference>
<feature type="binding site" evidence="7">
    <location>
        <begin position="310"/>
        <end position="314"/>
    </location>
    <ligand>
        <name>FMN</name>
        <dbReference type="ChEBI" id="CHEBI:58210"/>
    </ligand>
</feature>